<dbReference type="Pfam" id="PF02902">
    <property type="entry name" value="Peptidase_C48"/>
    <property type="match status" value="1"/>
</dbReference>
<comment type="caution">
    <text evidence="7">The sequence shown here is derived from an EMBL/GenBank/DDBJ whole genome shotgun (WGS) entry which is preliminary data.</text>
</comment>
<evidence type="ECO:0000256" key="4">
    <source>
        <dbReference type="ARBA" id="ARBA00022807"/>
    </source>
</evidence>
<dbReference type="InterPro" id="IPR038765">
    <property type="entry name" value="Papain-like_cys_pep_sf"/>
</dbReference>
<feature type="non-terminal residue" evidence="7">
    <location>
        <position position="629"/>
    </location>
</feature>
<evidence type="ECO:0000256" key="2">
    <source>
        <dbReference type="ARBA" id="ARBA00022670"/>
    </source>
</evidence>
<reference evidence="7" key="1">
    <citation type="journal article" date="2023" name="Mol. Phylogenet. Evol.">
        <title>Genome-scale phylogeny and comparative genomics of the fungal order Sordariales.</title>
        <authorList>
            <person name="Hensen N."/>
            <person name="Bonometti L."/>
            <person name="Westerberg I."/>
            <person name="Brannstrom I.O."/>
            <person name="Guillou S."/>
            <person name="Cros-Aarteil S."/>
            <person name="Calhoun S."/>
            <person name="Haridas S."/>
            <person name="Kuo A."/>
            <person name="Mondo S."/>
            <person name="Pangilinan J."/>
            <person name="Riley R."/>
            <person name="LaButti K."/>
            <person name="Andreopoulos B."/>
            <person name="Lipzen A."/>
            <person name="Chen C."/>
            <person name="Yan M."/>
            <person name="Daum C."/>
            <person name="Ng V."/>
            <person name="Clum A."/>
            <person name="Steindorff A."/>
            <person name="Ohm R.A."/>
            <person name="Martin F."/>
            <person name="Silar P."/>
            <person name="Natvig D.O."/>
            <person name="Lalanne C."/>
            <person name="Gautier V."/>
            <person name="Ament-Velasquez S.L."/>
            <person name="Kruys A."/>
            <person name="Hutchinson M.I."/>
            <person name="Powell A.J."/>
            <person name="Barry K."/>
            <person name="Miller A.N."/>
            <person name="Grigoriev I.V."/>
            <person name="Debuchy R."/>
            <person name="Gladieux P."/>
            <person name="Hiltunen Thoren M."/>
            <person name="Johannesson H."/>
        </authorList>
    </citation>
    <scope>NUCLEOTIDE SEQUENCE</scope>
    <source>
        <strain evidence="7">PSN309</strain>
    </source>
</reference>
<dbReference type="GO" id="GO:0008234">
    <property type="term" value="F:cysteine-type peptidase activity"/>
    <property type="evidence" value="ECO:0007669"/>
    <property type="project" value="UniProtKB-KW"/>
</dbReference>
<organism evidence="7 8">
    <name type="scientific">Podospora australis</name>
    <dbReference type="NCBI Taxonomy" id="1536484"/>
    <lineage>
        <taxon>Eukaryota</taxon>
        <taxon>Fungi</taxon>
        <taxon>Dikarya</taxon>
        <taxon>Ascomycota</taxon>
        <taxon>Pezizomycotina</taxon>
        <taxon>Sordariomycetes</taxon>
        <taxon>Sordariomycetidae</taxon>
        <taxon>Sordariales</taxon>
        <taxon>Podosporaceae</taxon>
        <taxon>Podospora</taxon>
    </lineage>
</organism>
<evidence type="ECO:0000256" key="1">
    <source>
        <dbReference type="ARBA" id="ARBA00005234"/>
    </source>
</evidence>
<keyword evidence="8" id="KW-1185">Reference proteome</keyword>
<evidence type="ECO:0000313" key="7">
    <source>
        <dbReference type="EMBL" id="KAK4182312.1"/>
    </source>
</evidence>
<sequence length="629" mass="68986">DIDRNQSKSPSNLASYLLDSQAIQRFQRLTLAWRKFNVNAPDLSISEQGSIEAAVKYFKLSQTLDDSSSLRGLLSLVARIQAGRRLDELKPEGKKCRPRNPLYQAYTQIAKKITYQDFKRSLSTATSLNTNLGGLIVFLPFAERGKIGVRDFQRANDITLQNHLAAHPHFRKLSQVGDEFVGSIFANGEFPTRIWENYPFGEDLPVKHQVELLGIEGPTLPREYQLDWSERIVTVQPVIALTPSSAHTPLSIVRSNGGTADNTTTGSTAFPALSESPSSGSPPSNEAAQSTLHSTINTQQLTNTIPTSKPFLLPTLTPSLRLPVSSSLTESIKSAETRTGRTPLPNGRHSSAPWTDVSIADFSSLYPTSENNSTQPSSPISQAASSLLQKIGSPAITLVDSPLSTSSPTLVPSMFPWLDDALSSLDRLDEGSWLNDAIINAYMHILAERHNEICFLNSHLFGQHRLQDSWKAETGHPLDSDLVLTPINEADHWYLLVMYQRAAQNGRVVCFLDSLGSSSASHNRAFTRWTEYLSAHGISGVSRKYITVPKQVNGDDCGVYLLGFVGLILEGFRDFIKAVEDNAELGWTINAAKLRRSIRSILAEANGPAAPGVVATKSDDDVCMDSDRV</sequence>
<dbReference type="SUPFAM" id="SSF54001">
    <property type="entry name" value="Cysteine proteinases"/>
    <property type="match status" value="1"/>
</dbReference>
<dbReference type="PANTHER" id="PTHR46915:SF2">
    <property type="entry name" value="UBIQUITIN-LIKE PROTEASE 4"/>
    <property type="match status" value="1"/>
</dbReference>
<keyword evidence="3" id="KW-0378">Hydrolase</keyword>
<dbReference type="AlphaFoldDB" id="A0AAN6WLG3"/>
<keyword evidence="2" id="KW-0645">Protease</keyword>
<feature type="region of interest" description="Disordered" evidence="5">
    <location>
        <begin position="249"/>
        <end position="291"/>
    </location>
</feature>
<dbReference type="InterPro" id="IPR003653">
    <property type="entry name" value="Peptidase_C48_C"/>
</dbReference>
<dbReference type="Proteomes" id="UP001302126">
    <property type="component" value="Unassembled WGS sequence"/>
</dbReference>
<evidence type="ECO:0000259" key="6">
    <source>
        <dbReference type="PROSITE" id="PS50600"/>
    </source>
</evidence>
<evidence type="ECO:0000313" key="8">
    <source>
        <dbReference type="Proteomes" id="UP001302126"/>
    </source>
</evidence>
<evidence type="ECO:0000256" key="3">
    <source>
        <dbReference type="ARBA" id="ARBA00022801"/>
    </source>
</evidence>
<gene>
    <name evidence="7" type="ORF">QBC35DRAFT_342878</name>
</gene>
<protein>
    <recommendedName>
        <fullName evidence="6">Ubiquitin-like protease family profile domain-containing protein</fullName>
    </recommendedName>
</protein>
<accession>A0AAN6WLG3</accession>
<dbReference type="PROSITE" id="PS50600">
    <property type="entry name" value="ULP_PROTEASE"/>
    <property type="match status" value="1"/>
</dbReference>
<dbReference type="PANTHER" id="PTHR46915">
    <property type="entry name" value="UBIQUITIN-LIKE PROTEASE 4-RELATED"/>
    <property type="match status" value="1"/>
</dbReference>
<dbReference type="GO" id="GO:0019783">
    <property type="term" value="F:ubiquitin-like protein peptidase activity"/>
    <property type="evidence" value="ECO:0007669"/>
    <property type="project" value="UniProtKB-ARBA"/>
</dbReference>
<feature type="domain" description="Ubiquitin-like protease family profile" evidence="6">
    <location>
        <begin position="418"/>
        <end position="568"/>
    </location>
</feature>
<reference evidence="7" key="2">
    <citation type="submission" date="2023-05" db="EMBL/GenBank/DDBJ databases">
        <authorList>
            <consortium name="Lawrence Berkeley National Laboratory"/>
            <person name="Steindorff A."/>
            <person name="Hensen N."/>
            <person name="Bonometti L."/>
            <person name="Westerberg I."/>
            <person name="Brannstrom I.O."/>
            <person name="Guillou S."/>
            <person name="Cros-Aarteil S."/>
            <person name="Calhoun S."/>
            <person name="Haridas S."/>
            <person name="Kuo A."/>
            <person name="Mondo S."/>
            <person name="Pangilinan J."/>
            <person name="Riley R."/>
            <person name="Labutti K."/>
            <person name="Andreopoulos B."/>
            <person name="Lipzen A."/>
            <person name="Chen C."/>
            <person name="Yanf M."/>
            <person name="Daum C."/>
            <person name="Ng V."/>
            <person name="Clum A."/>
            <person name="Ohm R."/>
            <person name="Martin F."/>
            <person name="Silar P."/>
            <person name="Natvig D."/>
            <person name="Lalanne C."/>
            <person name="Gautier V."/>
            <person name="Ament-Velasquez S.L."/>
            <person name="Kruys A."/>
            <person name="Hutchinson M.I."/>
            <person name="Powell A.J."/>
            <person name="Barry K."/>
            <person name="Miller A.N."/>
            <person name="Grigoriev I.V."/>
            <person name="Debuchy R."/>
            <person name="Gladieux P."/>
            <person name="Thoren M.H."/>
            <person name="Johannesson H."/>
        </authorList>
    </citation>
    <scope>NUCLEOTIDE SEQUENCE</scope>
    <source>
        <strain evidence="7">PSN309</strain>
    </source>
</reference>
<comment type="similarity">
    <text evidence="1">Belongs to the peptidase C48 family.</text>
</comment>
<keyword evidence="4" id="KW-0788">Thiol protease</keyword>
<feature type="compositionally biased region" description="Low complexity" evidence="5">
    <location>
        <begin position="274"/>
        <end position="284"/>
    </location>
</feature>
<dbReference type="GO" id="GO:0016926">
    <property type="term" value="P:protein desumoylation"/>
    <property type="evidence" value="ECO:0007669"/>
    <property type="project" value="UniProtKB-ARBA"/>
</dbReference>
<dbReference type="Gene3D" id="3.40.395.10">
    <property type="entry name" value="Adenoviral Proteinase, Chain A"/>
    <property type="match status" value="1"/>
</dbReference>
<name>A0AAN6WLG3_9PEZI</name>
<proteinExistence type="inferred from homology"/>
<feature type="region of interest" description="Disordered" evidence="5">
    <location>
        <begin position="331"/>
        <end position="353"/>
    </location>
</feature>
<feature type="non-terminal residue" evidence="7">
    <location>
        <position position="1"/>
    </location>
</feature>
<feature type="compositionally biased region" description="Polar residues" evidence="5">
    <location>
        <begin position="249"/>
        <end position="268"/>
    </location>
</feature>
<evidence type="ECO:0000256" key="5">
    <source>
        <dbReference type="SAM" id="MobiDB-lite"/>
    </source>
</evidence>
<dbReference type="GO" id="GO:0006508">
    <property type="term" value="P:proteolysis"/>
    <property type="evidence" value="ECO:0007669"/>
    <property type="project" value="UniProtKB-KW"/>
</dbReference>
<dbReference type="EMBL" id="MU864684">
    <property type="protein sequence ID" value="KAK4182312.1"/>
    <property type="molecule type" value="Genomic_DNA"/>
</dbReference>